<keyword evidence="3" id="KW-0812">Transmembrane</keyword>
<reference evidence="7 8" key="1">
    <citation type="journal article" date="2011" name="Int. J. Syst. Evol. Microbiol.">
        <title>Hymenobacter yonginensis sp. nov., isolated from a mesotrophic artificial lake.</title>
        <authorList>
            <person name="Joung Y."/>
            <person name="Cho S.H."/>
            <person name="Kim H."/>
            <person name="Kim S.B."/>
            <person name="Joh K."/>
        </authorList>
    </citation>
    <scope>NUCLEOTIDE SEQUENCE [LARGE SCALE GENOMIC DNA]</scope>
    <source>
        <strain evidence="7 8">KCTC 22745</strain>
    </source>
</reference>
<geneLocation type="plasmid" evidence="7 8">
    <name>unnamed2</name>
</geneLocation>
<keyword evidence="5" id="KW-0998">Cell outer membrane</keyword>
<dbReference type="EMBL" id="CP115397">
    <property type="protein sequence ID" value="WBO86686.1"/>
    <property type="molecule type" value="Genomic_DNA"/>
</dbReference>
<evidence type="ECO:0000256" key="4">
    <source>
        <dbReference type="ARBA" id="ARBA00023136"/>
    </source>
</evidence>
<name>A0ABY7PUV1_9BACT</name>
<keyword evidence="6" id="KW-0732">Signal</keyword>
<dbReference type="Proteomes" id="UP001211872">
    <property type="component" value="Plasmid unnamed2"/>
</dbReference>
<evidence type="ECO:0000313" key="8">
    <source>
        <dbReference type="Proteomes" id="UP001211872"/>
    </source>
</evidence>
<dbReference type="SUPFAM" id="SSF56954">
    <property type="entry name" value="Outer membrane efflux proteins (OEP)"/>
    <property type="match status" value="1"/>
</dbReference>
<evidence type="ECO:0000256" key="3">
    <source>
        <dbReference type="ARBA" id="ARBA00022692"/>
    </source>
</evidence>
<keyword evidence="7" id="KW-0614">Plasmid</keyword>
<gene>
    <name evidence="7" type="ORF">O9Z63_20615</name>
</gene>
<dbReference type="InterPro" id="IPR051906">
    <property type="entry name" value="TolC-like"/>
</dbReference>
<sequence length="273" mass="29344">MNKALLLLLLPLLLAASRPAAAQVSAAVPSGGRGAGQPASAAQSASAAPLAPRAAWEARFFDAPELTLPVLVEAAVRRSAELKALGAERAMVREDLQMARKAILGSVLLTNSIGYGNIANVALADQSVAAVRTANSARHYATGLNFNLPLDRLLNRPHQIARQKLQGQRFEHLEQAQRDAIRQHVIDLYQAVLLAHRVLMLRQQSYVNAQLNAQLVEKQFRTGEATLADLALLQDRFINASIDRESAASSYTTALLQLEEAAGARVADLLAQP</sequence>
<proteinExistence type="predicted"/>
<keyword evidence="2" id="KW-1134">Transmembrane beta strand</keyword>
<feature type="signal peptide" evidence="6">
    <location>
        <begin position="1"/>
        <end position="22"/>
    </location>
</feature>
<evidence type="ECO:0000256" key="1">
    <source>
        <dbReference type="ARBA" id="ARBA00004442"/>
    </source>
</evidence>
<comment type="subcellular location">
    <subcellularLocation>
        <location evidence="1">Cell outer membrane</location>
    </subcellularLocation>
</comment>
<evidence type="ECO:0000256" key="5">
    <source>
        <dbReference type="ARBA" id="ARBA00023237"/>
    </source>
</evidence>
<dbReference type="PANTHER" id="PTHR30026:SF20">
    <property type="entry name" value="OUTER MEMBRANE PROTEIN TOLC"/>
    <property type="match status" value="1"/>
</dbReference>
<dbReference type="PANTHER" id="PTHR30026">
    <property type="entry name" value="OUTER MEMBRANE PROTEIN TOLC"/>
    <property type="match status" value="1"/>
</dbReference>
<keyword evidence="8" id="KW-1185">Reference proteome</keyword>
<dbReference type="Gene3D" id="1.20.1600.10">
    <property type="entry name" value="Outer membrane efflux proteins (OEP)"/>
    <property type="match status" value="1"/>
</dbReference>
<feature type="chain" id="PRO_5047155468" evidence="6">
    <location>
        <begin position="23"/>
        <end position="273"/>
    </location>
</feature>
<protein>
    <submittedName>
        <fullName evidence="7">TolC family protein</fullName>
    </submittedName>
</protein>
<evidence type="ECO:0000256" key="2">
    <source>
        <dbReference type="ARBA" id="ARBA00022452"/>
    </source>
</evidence>
<evidence type="ECO:0000313" key="7">
    <source>
        <dbReference type="EMBL" id="WBO86686.1"/>
    </source>
</evidence>
<accession>A0ABY7PUV1</accession>
<evidence type="ECO:0000256" key="6">
    <source>
        <dbReference type="SAM" id="SignalP"/>
    </source>
</evidence>
<organism evidence="7 8">
    <name type="scientific">Hymenobacter yonginensis</name>
    <dbReference type="NCBI Taxonomy" id="748197"/>
    <lineage>
        <taxon>Bacteria</taxon>
        <taxon>Pseudomonadati</taxon>
        <taxon>Bacteroidota</taxon>
        <taxon>Cytophagia</taxon>
        <taxon>Cytophagales</taxon>
        <taxon>Hymenobacteraceae</taxon>
        <taxon>Hymenobacter</taxon>
    </lineage>
</organism>
<dbReference type="RefSeq" id="WP_270129332.1">
    <property type="nucleotide sequence ID" value="NZ_CP115397.1"/>
</dbReference>
<keyword evidence="4" id="KW-0472">Membrane</keyword>